<proteinExistence type="predicted"/>
<evidence type="ECO:0000313" key="1">
    <source>
        <dbReference type="EMBL" id="KIH48871.1"/>
    </source>
</evidence>
<feature type="non-terminal residue" evidence="1">
    <location>
        <position position="99"/>
    </location>
</feature>
<dbReference type="OrthoDB" id="6512771at2759"/>
<dbReference type="EMBL" id="KN756427">
    <property type="protein sequence ID" value="KIH48871.1"/>
    <property type="molecule type" value="Genomic_DNA"/>
</dbReference>
<keyword evidence="2" id="KW-1185">Reference proteome</keyword>
<gene>
    <name evidence="1" type="ORF">ANCDUO_21056</name>
</gene>
<accession>A0A0C2FVG3</accession>
<sequence>MPCQEILPCGHLCAELCGQPCTFDCKAEVRRQLKCGHPILVPCCEDESLRQCQVPLLRELERCGHSVMIPCHAGTDSPDGCKCESICGKMMICGHRCVK</sequence>
<reference evidence="1 2" key="1">
    <citation type="submission" date="2013-12" db="EMBL/GenBank/DDBJ databases">
        <title>Draft genome of the parsitic nematode Ancylostoma duodenale.</title>
        <authorList>
            <person name="Mitreva M."/>
        </authorList>
    </citation>
    <scope>NUCLEOTIDE SEQUENCE [LARGE SCALE GENOMIC DNA]</scope>
    <source>
        <strain evidence="1 2">Zhejiang</strain>
    </source>
</reference>
<organism evidence="1 2">
    <name type="scientific">Ancylostoma duodenale</name>
    <dbReference type="NCBI Taxonomy" id="51022"/>
    <lineage>
        <taxon>Eukaryota</taxon>
        <taxon>Metazoa</taxon>
        <taxon>Ecdysozoa</taxon>
        <taxon>Nematoda</taxon>
        <taxon>Chromadorea</taxon>
        <taxon>Rhabditida</taxon>
        <taxon>Rhabditina</taxon>
        <taxon>Rhabditomorpha</taxon>
        <taxon>Strongyloidea</taxon>
        <taxon>Ancylostomatidae</taxon>
        <taxon>Ancylostomatinae</taxon>
        <taxon>Ancylostoma</taxon>
    </lineage>
</organism>
<dbReference type="AlphaFoldDB" id="A0A0C2FVG3"/>
<name>A0A0C2FVG3_9BILA</name>
<evidence type="ECO:0000313" key="2">
    <source>
        <dbReference type="Proteomes" id="UP000054047"/>
    </source>
</evidence>
<protein>
    <submittedName>
        <fullName evidence="1">Uncharacterized protein</fullName>
    </submittedName>
</protein>
<dbReference type="Proteomes" id="UP000054047">
    <property type="component" value="Unassembled WGS sequence"/>
</dbReference>